<gene>
    <name evidence="2" type="ORF">PXEA_LOCUS13564</name>
</gene>
<organism evidence="2 3">
    <name type="scientific">Protopolystoma xenopodis</name>
    <dbReference type="NCBI Taxonomy" id="117903"/>
    <lineage>
        <taxon>Eukaryota</taxon>
        <taxon>Metazoa</taxon>
        <taxon>Spiralia</taxon>
        <taxon>Lophotrochozoa</taxon>
        <taxon>Platyhelminthes</taxon>
        <taxon>Monogenea</taxon>
        <taxon>Polyopisthocotylea</taxon>
        <taxon>Polystomatidea</taxon>
        <taxon>Polystomatidae</taxon>
        <taxon>Protopolystoma</taxon>
    </lineage>
</organism>
<evidence type="ECO:0000256" key="1">
    <source>
        <dbReference type="SAM" id="MobiDB-lite"/>
    </source>
</evidence>
<proteinExistence type="predicted"/>
<feature type="compositionally biased region" description="Low complexity" evidence="1">
    <location>
        <begin position="240"/>
        <end position="254"/>
    </location>
</feature>
<dbReference type="Proteomes" id="UP000784294">
    <property type="component" value="Unassembled WGS sequence"/>
</dbReference>
<dbReference type="AlphaFoldDB" id="A0A448WU09"/>
<feature type="region of interest" description="Disordered" evidence="1">
    <location>
        <begin position="229"/>
        <end position="277"/>
    </location>
</feature>
<keyword evidence="3" id="KW-1185">Reference proteome</keyword>
<dbReference type="EMBL" id="CAAALY010044823">
    <property type="protein sequence ID" value="VEL20124.1"/>
    <property type="molecule type" value="Genomic_DNA"/>
</dbReference>
<protein>
    <submittedName>
        <fullName evidence="2">Uncharacterized protein</fullName>
    </submittedName>
</protein>
<evidence type="ECO:0000313" key="3">
    <source>
        <dbReference type="Proteomes" id="UP000784294"/>
    </source>
</evidence>
<evidence type="ECO:0000313" key="2">
    <source>
        <dbReference type="EMBL" id="VEL20124.1"/>
    </source>
</evidence>
<accession>A0A448WU09</accession>
<reference evidence="2" key="1">
    <citation type="submission" date="2018-11" db="EMBL/GenBank/DDBJ databases">
        <authorList>
            <consortium name="Pathogen Informatics"/>
        </authorList>
    </citation>
    <scope>NUCLEOTIDE SEQUENCE</scope>
</reference>
<sequence>MRRDDSSVGSLSTHSAVKGQFGTADWPCQYRQRQRPDSVSFAIVYNGTEKANPWPESSRRLPLLPEPGDDGDWLARASVKPQLPVDRYDQHQATLLRHCSTLAVPSLPCHSNHVSSAVSCASSTPDQLPIWLPKRSPMVSWIQTLRKPPNFTDSSPPIDACPENGCQDHALPDARDELILGPGHLMLAEAEDDDPEEVEDRLGVYEQVTNMVHASRRTQSEWLEADEAAGAETREINSTGRIKIGDSSSGGSKSAPFGDRRHRGCTEKTSNSEEAKCSRHPSEVIEVCSLVRACVSVYL</sequence>
<name>A0A448WU09_9PLAT</name>
<feature type="compositionally biased region" description="Basic and acidic residues" evidence="1">
    <location>
        <begin position="264"/>
        <end position="277"/>
    </location>
</feature>
<comment type="caution">
    <text evidence="2">The sequence shown here is derived from an EMBL/GenBank/DDBJ whole genome shotgun (WGS) entry which is preliminary data.</text>
</comment>